<gene>
    <name evidence="3" type="ORF">PENSTE_c001G05080</name>
</gene>
<organism evidence="3 4">
    <name type="scientific">Penicillium steckii</name>
    <dbReference type="NCBI Taxonomy" id="303698"/>
    <lineage>
        <taxon>Eukaryota</taxon>
        <taxon>Fungi</taxon>
        <taxon>Dikarya</taxon>
        <taxon>Ascomycota</taxon>
        <taxon>Pezizomycotina</taxon>
        <taxon>Eurotiomycetes</taxon>
        <taxon>Eurotiomycetidae</taxon>
        <taxon>Eurotiales</taxon>
        <taxon>Aspergillaceae</taxon>
        <taxon>Penicillium</taxon>
    </lineage>
</organism>
<feature type="domain" description="Aminoglycoside phosphotransferase" evidence="2">
    <location>
        <begin position="399"/>
        <end position="438"/>
    </location>
</feature>
<evidence type="ECO:0000313" key="3">
    <source>
        <dbReference type="EMBL" id="OQE31437.1"/>
    </source>
</evidence>
<proteinExistence type="predicted"/>
<dbReference type="OrthoDB" id="428260at2759"/>
<dbReference type="InterPro" id="IPR051678">
    <property type="entry name" value="AGP_Transferase"/>
</dbReference>
<dbReference type="Proteomes" id="UP000191285">
    <property type="component" value="Unassembled WGS sequence"/>
</dbReference>
<dbReference type="Gene3D" id="3.90.1200.10">
    <property type="match status" value="1"/>
</dbReference>
<evidence type="ECO:0000313" key="4">
    <source>
        <dbReference type="Proteomes" id="UP000191285"/>
    </source>
</evidence>
<feature type="domain" description="Aminoglycoside phosphotransferase" evidence="2">
    <location>
        <begin position="63"/>
        <end position="166"/>
    </location>
</feature>
<keyword evidence="4" id="KW-1185">Reference proteome</keyword>
<dbReference type="PANTHER" id="PTHR21310:SF13">
    <property type="entry name" value="AMINOGLYCOSIDE PHOSPHOTRANSFERASE DOMAIN-CONTAINING PROTEIN"/>
    <property type="match status" value="1"/>
</dbReference>
<dbReference type="SUPFAM" id="SSF56112">
    <property type="entry name" value="Protein kinase-like (PK-like)"/>
    <property type="match status" value="1"/>
</dbReference>
<feature type="region of interest" description="Disordered" evidence="1">
    <location>
        <begin position="235"/>
        <end position="259"/>
    </location>
</feature>
<feature type="region of interest" description="Disordered" evidence="1">
    <location>
        <begin position="286"/>
        <end position="311"/>
    </location>
</feature>
<name>A0A1V6TYM5_9EURO</name>
<protein>
    <recommendedName>
        <fullName evidence="2">Aminoglycoside phosphotransferase domain-containing protein</fullName>
    </recommendedName>
</protein>
<dbReference type="InterPro" id="IPR011009">
    <property type="entry name" value="Kinase-like_dom_sf"/>
</dbReference>
<reference evidence="4" key="1">
    <citation type="journal article" date="2017" name="Nat. Microbiol.">
        <title>Global analysis of biosynthetic gene clusters reveals vast potential of secondary metabolite production in Penicillium species.</title>
        <authorList>
            <person name="Nielsen J.C."/>
            <person name="Grijseels S."/>
            <person name="Prigent S."/>
            <person name="Ji B."/>
            <person name="Dainat J."/>
            <person name="Nielsen K.F."/>
            <person name="Frisvad J.C."/>
            <person name="Workman M."/>
            <person name="Nielsen J."/>
        </authorList>
    </citation>
    <scope>NUCLEOTIDE SEQUENCE [LARGE SCALE GENOMIC DNA]</scope>
    <source>
        <strain evidence="4">IBT 24891</strain>
    </source>
</reference>
<dbReference type="PANTHER" id="PTHR21310">
    <property type="entry name" value="AMINOGLYCOSIDE PHOSPHOTRANSFERASE-RELATED-RELATED"/>
    <property type="match status" value="1"/>
</dbReference>
<dbReference type="Pfam" id="PF01636">
    <property type="entry name" value="APH"/>
    <property type="match status" value="2"/>
</dbReference>
<comment type="caution">
    <text evidence="3">The sequence shown here is derived from an EMBL/GenBank/DDBJ whole genome shotgun (WGS) entry which is preliminary data.</text>
</comment>
<dbReference type="EMBL" id="MLKD01000001">
    <property type="protein sequence ID" value="OQE31437.1"/>
    <property type="molecule type" value="Genomic_DNA"/>
</dbReference>
<accession>A0A1V6TYM5</accession>
<dbReference type="AlphaFoldDB" id="A0A1V6TYM5"/>
<evidence type="ECO:0000256" key="1">
    <source>
        <dbReference type="SAM" id="MobiDB-lite"/>
    </source>
</evidence>
<evidence type="ECO:0000259" key="2">
    <source>
        <dbReference type="Pfam" id="PF01636"/>
    </source>
</evidence>
<dbReference type="InterPro" id="IPR002575">
    <property type="entry name" value="Aminoglycoside_PTrfase"/>
</dbReference>
<sequence>MANPVGAAVNEPDLPPMSSDPFHGLLWEEEVLGLRPRWKYEPEISSIEKTMEAIHPSNAVQVKFLTEGGFNKIYKVHLNEETYIMRVSLPVQPIHKTKSEVATLDWVCRKTDTPLPKILAWDATRNSEIGFEWILMTEVPGKPLADTWKRLSIGVKVNLVRRIAGLCASLWKNQLEMIGNIYPPGTTPDESASAWKLTPTGQSILSPQSATRSLSHSGTFLGSFVSSWEKRLHQGGSMHSTWRNRRDSSSTFDSNDTEQDIRDHSSWISNLMAKNQLKKITDVLTSWMGPTKPNSPKSHPSADTLEGENNVPPNIGRIVSLGFLWGSHARQNVDTGPFRTSYEWMNARLAFARNDCDELLARYRAEEMNGNERSRDIRNVESTQEIISKLETLAGRIFPQTTHFPEPSVITHDDLNNHNIMVDDKGELMGILDWECVSALPLWKACYYPQFLQGHNRRIIPLSNMYEAHDSESYNELVGYSHDLLEWEQTILRQIFIAEMNELAPDWVEVFSRSQLQRDFDAALQYADCWFAKEPIGTWLGEVLGGNLNPQSLREQLGR</sequence>